<evidence type="ECO:0000256" key="1">
    <source>
        <dbReference type="SAM" id="Phobius"/>
    </source>
</evidence>
<accession>A0ABT7EDT9</accession>
<organism evidence="3 4">
    <name type="scientific">Romboutsia sedimentorum</name>
    <dbReference type="NCBI Taxonomy" id="1368474"/>
    <lineage>
        <taxon>Bacteria</taxon>
        <taxon>Bacillati</taxon>
        <taxon>Bacillota</taxon>
        <taxon>Clostridia</taxon>
        <taxon>Peptostreptococcales</taxon>
        <taxon>Peptostreptococcaceae</taxon>
        <taxon>Romboutsia</taxon>
    </lineage>
</organism>
<dbReference type="EMBL" id="JASKYM010000006">
    <property type="protein sequence ID" value="MDK2564222.1"/>
    <property type="molecule type" value="Genomic_DNA"/>
</dbReference>
<dbReference type="RefSeq" id="WP_069203140.1">
    <property type="nucleotide sequence ID" value="NZ_JASKYM010000006.1"/>
</dbReference>
<sequence>MELDLMQLVANLGFPAIVTMYLLVRIEGKLDGLSSSINSLSSNINELNNKK</sequence>
<dbReference type="Proteomes" id="UP001301012">
    <property type="component" value="Unassembled WGS sequence"/>
</dbReference>
<dbReference type="EMBL" id="JASKYM010000006">
    <property type="protein sequence ID" value="MDK2564248.1"/>
    <property type="molecule type" value="Genomic_DNA"/>
</dbReference>
<evidence type="ECO:0000313" key="3">
    <source>
        <dbReference type="EMBL" id="MDK2564248.1"/>
    </source>
</evidence>
<reference evidence="3 4" key="1">
    <citation type="submission" date="2023-05" db="EMBL/GenBank/DDBJ databases">
        <title>Rombocin, a short stable natural nisin variant, displays selective antimicrobial activity against Listeria monocytogenes and employs dual mode of action to kill target bacterial strains.</title>
        <authorList>
            <person name="Wambui J."/>
            <person name="Stephan R."/>
            <person name="Kuipers O.P."/>
        </authorList>
    </citation>
    <scope>NUCLEOTIDE SEQUENCE [LARGE SCALE GENOMIC DNA]</scope>
    <source>
        <strain evidence="3 4">RC002</strain>
    </source>
</reference>
<comment type="caution">
    <text evidence="3">The sequence shown here is derived from an EMBL/GenBank/DDBJ whole genome shotgun (WGS) entry which is preliminary data.</text>
</comment>
<keyword evidence="1" id="KW-1133">Transmembrane helix</keyword>
<dbReference type="Pfam" id="PF12841">
    <property type="entry name" value="YvrJ"/>
    <property type="match status" value="1"/>
</dbReference>
<proteinExistence type="predicted"/>
<dbReference type="InterPro" id="IPR024419">
    <property type="entry name" value="YvrJ"/>
</dbReference>
<gene>
    <name evidence="2" type="ORF">QOZ84_11730</name>
    <name evidence="3" type="ORF">QOZ84_11865</name>
</gene>
<evidence type="ECO:0000313" key="4">
    <source>
        <dbReference type="Proteomes" id="UP001301012"/>
    </source>
</evidence>
<keyword evidence="1" id="KW-0812">Transmembrane</keyword>
<evidence type="ECO:0000313" key="2">
    <source>
        <dbReference type="EMBL" id="MDK2564222.1"/>
    </source>
</evidence>
<protein>
    <submittedName>
        <fullName evidence="3">YvrJ family protein</fullName>
    </submittedName>
</protein>
<keyword evidence="4" id="KW-1185">Reference proteome</keyword>
<feature type="transmembrane region" description="Helical" evidence="1">
    <location>
        <begin position="6"/>
        <end position="24"/>
    </location>
</feature>
<name>A0ABT7EDT9_9FIRM</name>
<keyword evidence="1" id="KW-0472">Membrane</keyword>